<name>A0A2I0AQR5_9ASPA</name>
<proteinExistence type="predicted"/>
<reference evidence="2 3" key="1">
    <citation type="journal article" date="2017" name="Nature">
        <title>The Apostasia genome and the evolution of orchids.</title>
        <authorList>
            <person name="Zhang G.Q."/>
            <person name="Liu K.W."/>
            <person name="Li Z."/>
            <person name="Lohaus R."/>
            <person name="Hsiao Y.Y."/>
            <person name="Niu S.C."/>
            <person name="Wang J.Y."/>
            <person name="Lin Y.C."/>
            <person name="Xu Q."/>
            <person name="Chen L.J."/>
            <person name="Yoshida K."/>
            <person name="Fujiwara S."/>
            <person name="Wang Z.W."/>
            <person name="Zhang Y.Q."/>
            <person name="Mitsuda N."/>
            <person name="Wang M."/>
            <person name="Liu G.H."/>
            <person name="Pecoraro L."/>
            <person name="Huang H.X."/>
            <person name="Xiao X.J."/>
            <person name="Lin M."/>
            <person name="Wu X.Y."/>
            <person name="Wu W.L."/>
            <person name="Chen Y.Y."/>
            <person name="Chang S.B."/>
            <person name="Sakamoto S."/>
            <person name="Ohme-Takagi M."/>
            <person name="Yagi M."/>
            <person name="Zeng S.J."/>
            <person name="Shen C.Y."/>
            <person name="Yeh C.M."/>
            <person name="Luo Y.B."/>
            <person name="Tsai W.C."/>
            <person name="Van de Peer Y."/>
            <person name="Liu Z.J."/>
        </authorList>
    </citation>
    <scope>NUCLEOTIDE SEQUENCE [LARGE SCALE GENOMIC DNA]</scope>
    <source>
        <strain evidence="3">cv. Shenzhen</strain>
        <tissue evidence="2">Stem</tissue>
    </source>
</reference>
<dbReference type="Proteomes" id="UP000236161">
    <property type="component" value="Unassembled WGS sequence"/>
</dbReference>
<gene>
    <name evidence="2" type="ORF">AXF42_Ash012428</name>
</gene>
<dbReference type="EMBL" id="KZ451959">
    <property type="protein sequence ID" value="PKA57889.1"/>
    <property type="molecule type" value="Genomic_DNA"/>
</dbReference>
<evidence type="ECO:0000256" key="1">
    <source>
        <dbReference type="SAM" id="MobiDB-lite"/>
    </source>
</evidence>
<organism evidence="2 3">
    <name type="scientific">Apostasia shenzhenica</name>
    <dbReference type="NCBI Taxonomy" id="1088818"/>
    <lineage>
        <taxon>Eukaryota</taxon>
        <taxon>Viridiplantae</taxon>
        <taxon>Streptophyta</taxon>
        <taxon>Embryophyta</taxon>
        <taxon>Tracheophyta</taxon>
        <taxon>Spermatophyta</taxon>
        <taxon>Magnoliopsida</taxon>
        <taxon>Liliopsida</taxon>
        <taxon>Asparagales</taxon>
        <taxon>Orchidaceae</taxon>
        <taxon>Apostasioideae</taxon>
        <taxon>Apostasia</taxon>
    </lineage>
</organism>
<protein>
    <submittedName>
        <fullName evidence="2">Uncharacterized protein</fullName>
    </submittedName>
</protein>
<accession>A0A2I0AQR5</accession>
<sequence length="146" mass="16017">MARLAFSKGIWSYVCKMDRALREYTPLTRRCSSSVATIHELIQKVPPVLESDVEITSQDASEIPAGGLFRHPAIKNILENEILRNRSKWIANGLLLVAGIACLSRSRSTLGTQIALGCILKKMLDHGSKAGKSDSVPVARSSKQRD</sequence>
<feature type="region of interest" description="Disordered" evidence="1">
    <location>
        <begin position="127"/>
        <end position="146"/>
    </location>
</feature>
<evidence type="ECO:0000313" key="2">
    <source>
        <dbReference type="EMBL" id="PKA57889.1"/>
    </source>
</evidence>
<dbReference type="AlphaFoldDB" id="A0A2I0AQR5"/>
<keyword evidence="3" id="KW-1185">Reference proteome</keyword>
<dbReference type="STRING" id="1088818.A0A2I0AQR5"/>
<evidence type="ECO:0000313" key="3">
    <source>
        <dbReference type="Proteomes" id="UP000236161"/>
    </source>
</evidence>
<dbReference type="OrthoDB" id="5403181at2759"/>